<reference evidence="2" key="1">
    <citation type="journal article" date="2017" name="Nature">
        <title>The sunflower genome provides insights into oil metabolism, flowering and Asterid evolution.</title>
        <authorList>
            <person name="Badouin H."/>
            <person name="Gouzy J."/>
            <person name="Grassa C.J."/>
            <person name="Murat F."/>
            <person name="Staton S.E."/>
            <person name="Cottret L."/>
            <person name="Lelandais-Briere C."/>
            <person name="Owens G.L."/>
            <person name="Carrere S."/>
            <person name="Mayjonade B."/>
            <person name="Legrand L."/>
            <person name="Gill N."/>
            <person name="Kane N.C."/>
            <person name="Bowers J.E."/>
            <person name="Hubner S."/>
            <person name="Bellec A."/>
            <person name="Berard A."/>
            <person name="Berges H."/>
            <person name="Blanchet N."/>
            <person name="Boniface M.C."/>
            <person name="Brunel D."/>
            <person name="Catrice O."/>
            <person name="Chaidir N."/>
            <person name="Claudel C."/>
            <person name="Donnadieu C."/>
            <person name="Faraut T."/>
            <person name="Fievet G."/>
            <person name="Helmstetter N."/>
            <person name="King M."/>
            <person name="Knapp S.J."/>
            <person name="Lai Z."/>
            <person name="Le Paslier M.C."/>
            <person name="Lippi Y."/>
            <person name="Lorenzon L."/>
            <person name="Mandel J.R."/>
            <person name="Marage G."/>
            <person name="Marchand G."/>
            <person name="Marquand E."/>
            <person name="Bret-Mestries E."/>
            <person name="Morien E."/>
            <person name="Nambeesan S."/>
            <person name="Nguyen T."/>
            <person name="Pegot-Espagnet P."/>
            <person name="Pouilly N."/>
            <person name="Raftis F."/>
            <person name="Sallet E."/>
            <person name="Schiex T."/>
            <person name="Thomas J."/>
            <person name="Vandecasteele C."/>
            <person name="Vares D."/>
            <person name="Vear F."/>
            <person name="Vautrin S."/>
            <person name="Crespi M."/>
            <person name="Mangin B."/>
            <person name="Burke J.M."/>
            <person name="Salse J."/>
            <person name="Munos S."/>
            <person name="Vincourt P."/>
            <person name="Rieseberg L.H."/>
            <person name="Langlade N.B."/>
        </authorList>
    </citation>
    <scope>NUCLEOTIDE SEQUENCE [LARGE SCALE GENOMIC DNA]</scope>
    <source>
        <strain evidence="2">cv. SF193</strain>
    </source>
</reference>
<dbReference type="Proteomes" id="UP000215914">
    <property type="component" value="Chromosome 16"/>
</dbReference>
<evidence type="ECO:0000313" key="1">
    <source>
        <dbReference type="EMBL" id="OTF91630.1"/>
    </source>
</evidence>
<dbReference type="EMBL" id="CM007905">
    <property type="protein sequence ID" value="OTF91630.1"/>
    <property type="molecule type" value="Genomic_DNA"/>
</dbReference>
<organism evidence="1 2">
    <name type="scientific">Helianthus annuus</name>
    <name type="common">Common sunflower</name>
    <dbReference type="NCBI Taxonomy" id="4232"/>
    <lineage>
        <taxon>Eukaryota</taxon>
        <taxon>Viridiplantae</taxon>
        <taxon>Streptophyta</taxon>
        <taxon>Embryophyta</taxon>
        <taxon>Tracheophyta</taxon>
        <taxon>Spermatophyta</taxon>
        <taxon>Magnoliopsida</taxon>
        <taxon>eudicotyledons</taxon>
        <taxon>Gunneridae</taxon>
        <taxon>Pentapetalae</taxon>
        <taxon>asterids</taxon>
        <taxon>campanulids</taxon>
        <taxon>Asterales</taxon>
        <taxon>Asteraceae</taxon>
        <taxon>Asteroideae</taxon>
        <taxon>Heliantheae alliance</taxon>
        <taxon>Heliantheae</taxon>
        <taxon>Helianthus</taxon>
    </lineage>
</organism>
<protein>
    <submittedName>
        <fullName evidence="1">Uncharacterized protein</fullName>
    </submittedName>
</protein>
<proteinExistence type="predicted"/>
<name>A0A251RYT8_HELAN</name>
<dbReference type="InParanoid" id="A0A251RYT8"/>
<evidence type="ECO:0000313" key="2">
    <source>
        <dbReference type="Proteomes" id="UP000215914"/>
    </source>
</evidence>
<keyword evidence="2" id="KW-1185">Reference proteome</keyword>
<dbReference type="AlphaFoldDB" id="A0A251RYT8"/>
<accession>A0A251RYT8</accession>
<sequence>MKLCNAGTARKSHHGLYDQMESWDVKSSTSHVDHQGIEIEDRVTSEIVRNVGVCNVVNSCYIFNCK</sequence>
<gene>
    <name evidence="1" type="ORF">HannXRQ_Chr16g0512891</name>
</gene>